<dbReference type="Proteomes" id="UP000284548">
    <property type="component" value="Unassembled WGS sequence"/>
</dbReference>
<evidence type="ECO:0000313" key="9">
    <source>
        <dbReference type="EMBL" id="MQO56947.1"/>
    </source>
</evidence>
<dbReference type="EMBL" id="JAPDUM010000001">
    <property type="protein sequence ID" value="MCW4164618.1"/>
    <property type="molecule type" value="Genomic_DNA"/>
</dbReference>
<evidence type="ECO:0000313" key="6">
    <source>
        <dbReference type="EMBL" id="MCW4164618.1"/>
    </source>
</evidence>
<reference evidence="8" key="4">
    <citation type="submission" date="2023-10" db="EMBL/GenBank/DDBJ databases">
        <title>Distinct polysaccharide growth profiles of human intestinal Prevotella copri isolates.</title>
        <authorList>
            <person name="Fehlner-Peach H."/>
            <person name="Magnabosco C."/>
            <person name="Raghavan V."/>
            <person name="Scher J.U."/>
            <person name="Tett A."/>
            <person name="Cox L.M."/>
            <person name="Gottsegen C."/>
            <person name="Watters A."/>
            <person name="Wiltshire- Gordon J.D."/>
            <person name="Segata N."/>
            <person name="Bonneau R."/>
            <person name="Littman D.R."/>
        </authorList>
    </citation>
    <scope>NUCLEOTIDE SEQUENCE</scope>
    <source>
        <strain evidence="9 14">BVe41219</strain>
        <strain evidence="8">IAK279</strain>
        <strain evidence="16">iK21513</strain>
        <strain evidence="7">IK21513</strain>
    </source>
</reference>
<dbReference type="Proteomes" id="UP000358159">
    <property type="component" value="Unassembled WGS sequence"/>
</dbReference>
<evidence type="ECO:0000313" key="8">
    <source>
        <dbReference type="EMBL" id="MQO04088.1"/>
    </source>
</evidence>
<feature type="signal peptide" evidence="4">
    <location>
        <begin position="1"/>
        <end position="18"/>
    </location>
</feature>
<evidence type="ECO:0000256" key="1">
    <source>
        <dbReference type="ARBA" id="ARBA00009091"/>
    </source>
</evidence>
<organism evidence="8 15">
    <name type="scientific">Segatella copri</name>
    <dbReference type="NCBI Taxonomy" id="165179"/>
    <lineage>
        <taxon>Bacteria</taxon>
        <taxon>Pseudomonadati</taxon>
        <taxon>Bacteroidota</taxon>
        <taxon>Bacteroidia</taxon>
        <taxon>Bacteroidales</taxon>
        <taxon>Prevotellaceae</taxon>
        <taxon>Segatella</taxon>
    </lineage>
</organism>
<dbReference type="Pfam" id="PF03938">
    <property type="entry name" value="OmpH"/>
    <property type="match status" value="1"/>
</dbReference>
<dbReference type="Proteomes" id="UP001209476">
    <property type="component" value="Unassembled WGS sequence"/>
</dbReference>
<dbReference type="EMBL" id="VZCY01000017">
    <property type="protein sequence ID" value="MQN08755.1"/>
    <property type="molecule type" value="Genomic_DNA"/>
</dbReference>
<dbReference type="GO" id="GO:0051082">
    <property type="term" value="F:unfolded protein binding"/>
    <property type="evidence" value="ECO:0007669"/>
    <property type="project" value="InterPro"/>
</dbReference>
<evidence type="ECO:0000313" key="15">
    <source>
        <dbReference type="Proteomes" id="UP000390763"/>
    </source>
</evidence>
<dbReference type="InterPro" id="IPR005632">
    <property type="entry name" value="Chaperone_Skp"/>
</dbReference>
<evidence type="ECO:0000313" key="11">
    <source>
        <dbReference type="EMBL" id="RHH84468.1"/>
    </source>
</evidence>
<evidence type="ECO:0000313" key="12">
    <source>
        <dbReference type="Proteomes" id="UP000284548"/>
    </source>
</evidence>
<dbReference type="eggNOG" id="COG2825">
    <property type="taxonomic scope" value="Bacteria"/>
</dbReference>
<keyword evidence="2 4" id="KW-0732">Signal</keyword>
<dbReference type="PANTHER" id="PTHR35089">
    <property type="entry name" value="CHAPERONE PROTEIN SKP"/>
    <property type="match status" value="1"/>
</dbReference>
<dbReference type="GO" id="GO:0005829">
    <property type="term" value="C:cytosol"/>
    <property type="evidence" value="ECO:0007669"/>
    <property type="project" value="TreeGrafter"/>
</dbReference>
<evidence type="ECO:0000256" key="2">
    <source>
        <dbReference type="ARBA" id="ARBA00022729"/>
    </source>
</evidence>
<dbReference type="RefSeq" id="WP_118253655.1">
    <property type="nucleotide sequence ID" value="NZ_CP156891.1"/>
</dbReference>
<dbReference type="SMART" id="SM00935">
    <property type="entry name" value="OmpH"/>
    <property type="match status" value="1"/>
</dbReference>
<reference evidence="12 13" key="1">
    <citation type="submission" date="2018-08" db="EMBL/GenBank/DDBJ databases">
        <title>A genome reference for cultivated species of the human gut microbiota.</title>
        <authorList>
            <person name="Zou Y."/>
            <person name="Xue W."/>
            <person name="Luo G."/>
        </authorList>
    </citation>
    <scope>NUCLEOTIDE SEQUENCE [LARGE SCALE GENOMIC DNA]</scope>
    <source>
        <strain evidence="10 13">AF22-1</strain>
        <strain evidence="11 12">AM16-54</strain>
    </source>
</reference>
<dbReference type="EMBL" id="QRVN01000012">
    <property type="protein sequence ID" value="RGS47230.1"/>
    <property type="molecule type" value="Genomic_DNA"/>
</dbReference>
<gene>
    <name evidence="11" type="ORF">DW192_02515</name>
    <name evidence="10" type="ORF">DWX90_07235</name>
    <name evidence="9" type="ORF">F7D42_14890</name>
    <name evidence="8" type="ORF">F7D62_08205</name>
    <name evidence="7" type="ORF">F7D97_02155</name>
    <name evidence="6" type="ORF">ONS98_05165</name>
    <name evidence="5" type="ORF">ONT01_10215</name>
</gene>
<dbReference type="EMBL" id="VZAZ01000075">
    <property type="protein sequence ID" value="MQO56947.1"/>
    <property type="molecule type" value="Genomic_DNA"/>
</dbReference>
<reference evidence="15" key="2">
    <citation type="submission" date="2019-09" db="EMBL/GenBank/DDBJ databases">
        <title>Distinct polysaccharide growth profiles of human intestinal Prevotella copri isolates.</title>
        <authorList>
            <person name="Fehlner-Peach H."/>
            <person name="Magnabosco C."/>
            <person name="Raghavan V."/>
            <person name="Scher J.U."/>
            <person name="Tett A."/>
            <person name="Cox L.M."/>
            <person name="Gottsegen C."/>
            <person name="Watters A."/>
            <person name="Wiltshire- Gordon J.D."/>
            <person name="Segata N."/>
            <person name="Bonneau R."/>
            <person name="Littman D.R."/>
        </authorList>
    </citation>
    <scope>NUCLEOTIDE SEQUENCE [LARGE SCALE GENOMIC DNA]</scope>
    <source>
        <strain evidence="15">iAK279</strain>
    </source>
</reference>
<name>A0A174JLC8_9BACT</name>
<dbReference type="Gene3D" id="3.30.910.20">
    <property type="entry name" value="Skp domain"/>
    <property type="match status" value="1"/>
</dbReference>
<evidence type="ECO:0000313" key="13">
    <source>
        <dbReference type="Proteomes" id="UP000286113"/>
    </source>
</evidence>
<dbReference type="PANTHER" id="PTHR35089:SF1">
    <property type="entry name" value="CHAPERONE PROTEIN SKP"/>
    <property type="match status" value="1"/>
</dbReference>
<dbReference type="SUPFAM" id="SSF111384">
    <property type="entry name" value="OmpH-like"/>
    <property type="match status" value="1"/>
</dbReference>
<evidence type="ECO:0000256" key="4">
    <source>
        <dbReference type="SAM" id="SignalP"/>
    </source>
</evidence>
<dbReference type="EMBL" id="QRKB01000003">
    <property type="protein sequence ID" value="RHH84468.1"/>
    <property type="molecule type" value="Genomic_DNA"/>
</dbReference>
<sequence length="161" mass="17996">MKKLILMLMLCAPMTMMAQKFGKVNTQQIMQSLPDVAKANGEMEALQKQKENDLKSMQDELQRKADEYQKGSSTMNATAKQQKETELQTLQQKIQQAYQDGQQELQKKSSELMQPIVAKVRTAIAAVGKAGNYTFIFEDGAAVYTGTNVVDVTKEVQAKIK</sequence>
<dbReference type="InterPro" id="IPR024930">
    <property type="entry name" value="Skp_dom_sf"/>
</dbReference>
<feature type="chain" id="PRO_5044057229" evidence="4">
    <location>
        <begin position="19"/>
        <end position="161"/>
    </location>
</feature>
<evidence type="ECO:0000313" key="5">
    <source>
        <dbReference type="EMBL" id="MCW4138142.1"/>
    </source>
</evidence>
<dbReference type="Proteomes" id="UP000406735">
    <property type="component" value="Unassembled WGS sequence"/>
</dbReference>
<dbReference type="EMBL" id="VZBT01000065">
    <property type="protein sequence ID" value="MQO04088.1"/>
    <property type="molecule type" value="Genomic_DNA"/>
</dbReference>
<proteinExistence type="inferred from homology"/>
<evidence type="ECO:0000313" key="10">
    <source>
        <dbReference type="EMBL" id="RGS47230.1"/>
    </source>
</evidence>
<protein>
    <submittedName>
        <fullName evidence="8">OmpH family outer membrane protein</fullName>
    </submittedName>
</protein>
<comment type="caution">
    <text evidence="8">The sequence shown here is derived from an EMBL/GenBank/DDBJ whole genome shotgun (WGS) entry which is preliminary data.</text>
</comment>
<evidence type="ECO:0000313" key="14">
    <source>
        <dbReference type="Proteomes" id="UP000358159"/>
    </source>
</evidence>
<dbReference type="Proteomes" id="UP001208620">
    <property type="component" value="Unassembled WGS sequence"/>
</dbReference>
<evidence type="ECO:0000313" key="16">
    <source>
        <dbReference type="Proteomes" id="UP000406735"/>
    </source>
</evidence>
<comment type="similarity">
    <text evidence="1">Belongs to the Skp family.</text>
</comment>
<dbReference type="GO" id="GO:0050821">
    <property type="term" value="P:protein stabilization"/>
    <property type="evidence" value="ECO:0007669"/>
    <property type="project" value="TreeGrafter"/>
</dbReference>
<accession>A0A174JLC8</accession>
<evidence type="ECO:0000313" key="7">
    <source>
        <dbReference type="EMBL" id="MQN08755.1"/>
    </source>
</evidence>
<keyword evidence="3" id="KW-0175">Coiled coil</keyword>
<dbReference type="AlphaFoldDB" id="A0A174JLC8"/>
<dbReference type="Proteomes" id="UP000286113">
    <property type="component" value="Unassembled WGS sequence"/>
</dbReference>
<feature type="coiled-coil region" evidence="3">
    <location>
        <begin position="36"/>
        <end position="100"/>
    </location>
</feature>
<reference evidence="5" key="3">
    <citation type="submission" date="2022-11" db="EMBL/GenBank/DDBJ databases">
        <title>Genomic repertoires linked with pathogenic potency of arthritogenic Prevotella copri isolated from the gut of rheumatoid arthritis patients.</title>
        <authorList>
            <person name="Nii T."/>
            <person name="Maeda Y."/>
            <person name="Motooka D."/>
            <person name="Naito M."/>
            <person name="Matsumoto Y."/>
            <person name="Ogawa T."/>
            <person name="Oguro-Igashira E."/>
            <person name="Kishikawa T."/>
            <person name="Yamashita M."/>
            <person name="Koizumi S."/>
            <person name="Kurakawa T."/>
            <person name="Okumura R."/>
            <person name="Kayama H."/>
            <person name="Murakami M."/>
            <person name="Sakaguchi T."/>
            <person name="Das B."/>
            <person name="Nakamura S."/>
            <person name="Okada Y."/>
            <person name="Kumanogoh A."/>
            <person name="Takeda K."/>
        </authorList>
    </citation>
    <scope>NUCLEOTIDE SEQUENCE</scope>
    <source>
        <strain evidence="5">H105_2-2</strain>
        <strain evidence="6">RA-N001-16</strain>
    </source>
</reference>
<dbReference type="EMBL" id="JAPDVD010000001">
    <property type="protein sequence ID" value="MCW4138142.1"/>
    <property type="molecule type" value="Genomic_DNA"/>
</dbReference>
<dbReference type="Proteomes" id="UP000390763">
    <property type="component" value="Unassembled WGS sequence"/>
</dbReference>
<evidence type="ECO:0000256" key="3">
    <source>
        <dbReference type="SAM" id="Coils"/>
    </source>
</evidence>